<dbReference type="KEGG" id="lch:Lcho_2738"/>
<dbReference type="HOGENOM" id="CLU_2001038_0_0_4"/>
<accession>B1XWK2</accession>
<dbReference type="SUPFAM" id="SSF159888">
    <property type="entry name" value="YdhG-like"/>
    <property type="match status" value="1"/>
</dbReference>
<protein>
    <recommendedName>
        <fullName evidence="1">YdhG-like domain-containing protein</fullName>
    </recommendedName>
</protein>
<dbReference type="Pfam" id="PF08818">
    <property type="entry name" value="DUF1801"/>
    <property type="match status" value="1"/>
</dbReference>
<keyword evidence="3" id="KW-1185">Reference proteome</keyword>
<evidence type="ECO:0000313" key="3">
    <source>
        <dbReference type="Proteomes" id="UP000001693"/>
    </source>
</evidence>
<gene>
    <name evidence="2" type="ordered locus">Lcho_2738</name>
</gene>
<feature type="domain" description="YdhG-like" evidence="1">
    <location>
        <begin position="24"/>
        <end position="114"/>
    </location>
</feature>
<dbReference type="RefSeq" id="WP_012347757.1">
    <property type="nucleotide sequence ID" value="NC_010524.1"/>
</dbReference>
<name>B1XWK2_LEPCP</name>
<evidence type="ECO:0000259" key="1">
    <source>
        <dbReference type="Pfam" id="PF08818"/>
    </source>
</evidence>
<proteinExistence type="predicted"/>
<organism evidence="2 3">
    <name type="scientific">Leptothrix cholodnii (strain ATCC 51168 / LMG 8142 / SP-6)</name>
    <name type="common">Leptothrix discophora (strain SP-6)</name>
    <dbReference type="NCBI Taxonomy" id="395495"/>
    <lineage>
        <taxon>Bacteria</taxon>
        <taxon>Pseudomonadati</taxon>
        <taxon>Pseudomonadota</taxon>
        <taxon>Betaproteobacteria</taxon>
        <taxon>Burkholderiales</taxon>
        <taxon>Sphaerotilaceae</taxon>
        <taxon>Leptothrix</taxon>
    </lineage>
</organism>
<dbReference type="InterPro" id="IPR014922">
    <property type="entry name" value="YdhG-like"/>
</dbReference>
<dbReference type="AlphaFoldDB" id="B1XWK2"/>
<dbReference type="EMBL" id="CP001013">
    <property type="protein sequence ID" value="ACB35003.1"/>
    <property type="molecule type" value="Genomic_DNA"/>
</dbReference>
<reference evidence="2 3" key="1">
    <citation type="submission" date="2008-03" db="EMBL/GenBank/DDBJ databases">
        <title>Complete sequence of Leptothrix cholodnii SP-6.</title>
        <authorList>
            <consortium name="US DOE Joint Genome Institute"/>
            <person name="Copeland A."/>
            <person name="Lucas S."/>
            <person name="Lapidus A."/>
            <person name="Glavina del Rio T."/>
            <person name="Dalin E."/>
            <person name="Tice H."/>
            <person name="Bruce D."/>
            <person name="Goodwin L."/>
            <person name="Pitluck S."/>
            <person name="Chertkov O."/>
            <person name="Brettin T."/>
            <person name="Detter J.C."/>
            <person name="Han C."/>
            <person name="Kuske C.R."/>
            <person name="Schmutz J."/>
            <person name="Larimer F."/>
            <person name="Land M."/>
            <person name="Hauser L."/>
            <person name="Kyrpides N."/>
            <person name="Lykidis A."/>
            <person name="Emerson D."/>
            <person name="Richardson P."/>
        </authorList>
    </citation>
    <scope>NUCLEOTIDE SEQUENCE [LARGE SCALE GENOMIC DNA]</scope>
    <source>
        <strain evidence="3">ATCC 51168 / LMG 8142 / SP-6</strain>
    </source>
</reference>
<dbReference type="eggNOG" id="COG5649">
    <property type="taxonomic scope" value="Bacteria"/>
</dbReference>
<dbReference type="OrthoDB" id="7619808at2"/>
<dbReference type="Proteomes" id="UP000001693">
    <property type="component" value="Chromosome"/>
</dbReference>
<sequence length="124" mass="13443">MRHLVRSSALVATYFDTLPPAQADIARALQRAVLAAAPDLDQVVKWGNLTFLHDGRHLLAISAHKAHVNLQVFCGAELAGGFPQLDGVGKGMRQLKQRQGQAVDDDLIARLVQACLALKTQSEH</sequence>
<evidence type="ECO:0000313" key="2">
    <source>
        <dbReference type="EMBL" id="ACB35003.1"/>
    </source>
</evidence>
<dbReference type="Gene3D" id="3.90.1150.200">
    <property type="match status" value="1"/>
</dbReference>